<feature type="region of interest" description="Disordered" evidence="2">
    <location>
        <begin position="601"/>
        <end position="622"/>
    </location>
</feature>
<organism evidence="3 4">
    <name type="scientific">Monoraphidium neglectum</name>
    <dbReference type="NCBI Taxonomy" id="145388"/>
    <lineage>
        <taxon>Eukaryota</taxon>
        <taxon>Viridiplantae</taxon>
        <taxon>Chlorophyta</taxon>
        <taxon>core chlorophytes</taxon>
        <taxon>Chlorophyceae</taxon>
        <taxon>CS clade</taxon>
        <taxon>Sphaeropleales</taxon>
        <taxon>Selenastraceae</taxon>
        <taxon>Monoraphidium</taxon>
    </lineage>
</organism>
<evidence type="ECO:0000256" key="2">
    <source>
        <dbReference type="SAM" id="MobiDB-lite"/>
    </source>
</evidence>
<feature type="compositionally biased region" description="Pro residues" evidence="2">
    <location>
        <begin position="411"/>
        <end position="422"/>
    </location>
</feature>
<feature type="compositionally biased region" description="Low complexity" evidence="2">
    <location>
        <begin position="484"/>
        <end position="506"/>
    </location>
</feature>
<dbReference type="KEGG" id="mng:MNEG_12903"/>
<feature type="coiled-coil region" evidence="1">
    <location>
        <begin position="289"/>
        <end position="341"/>
    </location>
</feature>
<feature type="region of interest" description="Disordered" evidence="2">
    <location>
        <begin position="371"/>
        <end position="432"/>
    </location>
</feature>
<evidence type="ECO:0000313" key="3">
    <source>
        <dbReference type="EMBL" id="KIY95059.1"/>
    </source>
</evidence>
<feature type="compositionally biased region" description="Low complexity" evidence="2">
    <location>
        <begin position="401"/>
        <end position="410"/>
    </location>
</feature>
<reference evidence="3 4" key="1">
    <citation type="journal article" date="2013" name="BMC Genomics">
        <title>Reconstruction of the lipid metabolism for the microalga Monoraphidium neglectum from its genome sequence reveals characteristics suitable for biofuel production.</title>
        <authorList>
            <person name="Bogen C."/>
            <person name="Al-Dilaimi A."/>
            <person name="Albersmeier A."/>
            <person name="Wichmann J."/>
            <person name="Grundmann M."/>
            <person name="Rupp O."/>
            <person name="Lauersen K.J."/>
            <person name="Blifernez-Klassen O."/>
            <person name="Kalinowski J."/>
            <person name="Goesmann A."/>
            <person name="Mussgnug J.H."/>
            <person name="Kruse O."/>
        </authorList>
    </citation>
    <scope>NUCLEOTIDE SEQUENCE [LARGE SCALE GENOMIC DNA]</scope>
    <source>
        <strain evidence="3 4">SAG 48.87</strain>
    </source>
</reference>
<feature type="region of interest" description="Disordered" evidence="2">
    <location>
        <begin position="51"/>
        <end position="138"/>
    </location>
</feature>
<feature type="region of interest" description="Disordered" evidence="2">
    <location>
        <begin position="463"/>
        <end position="569"/>
    </location>
</feature>
<keyword evidence="1" id="KW-0175">Coiled coil</keyword>
<feature type="compositionally biased region" description="Low complexity" evidence="2">
    <location>
        <begin position="527"/>
        <end position="538"/>
    </location>
</feature>
<dbReference type="GeneID" id="25730312"/>
<dbReference type="RefSeq" id="XP_013894079.1">
    <property type="nucleotide sequence ID" value="XM_014038625.1"/>
</dbReference>
<dbReference type="AlphaFoldDB" id="A0A0D2LTR8"/>
<feature type="compositionally biased region" description="Low complexity" evidence="2">
    <location>
        <begin position="52"/>
        <end position="69"/>
    </location>
</feature>
<sequence length="771" mass="78084">MRGLSSADDDIGSLQLPVRFGGAAPHARAAHVDAYFASGILATPADALSALQQQQQQQQQRQAGQLQTQQEHRAAPPPCPPTGLYSLPDSVTVPCRRARDGPDRRLKRPPPLELEMSVAAPPGAASPDGGADGAESAPRFARAAGSGAGFAGVAAAAAAAVAGAAAAAARPQLDACYGGAAMDFEVCASLEATWSGVAGAPHSQQQGQSAAALLQPWAPVALGAAGTGSAAHSHTAPCAPWRAEDGRAFMQPLMGSGSNSFETAGLVSSIDLPTAMRPSAMHQGQLLLQQQQQLQLQQAQLQLQMQQELQLLEQQEQAQAQARLQQQQQQQQQMEAQLRQQAPFAPQTHVSQGALAGLLQGLKAKTAALLSGSRAPSAQTHHNHHHTLLPQHPSAPGSFSTPQPQGDPATPAAPPACAPQPAPAAETAAEPHKRRMLVFRRRADGGSAGSGRLSFSSQRMISSALERQQQHRAADGDADDDTDAAPTAPGAPGAPVAAAPAGAEPALSCSRSSSGATPPALHGGDVGAAAPAADEGSGLPPARPSAAGEKRAAGGGAAPAGIEQTSKKLHAARRDFPGQAPIGDDGAAAGAAQLPCIPEAAGSAGASRRRRGRPGPTAAFGGSLGSCSAPNNLLYSAPSLLMQAQPAAHQQAWNSAGSCIGAIDLWATPLGQDACGAGAGVGSFNWAPPGGVAAASQPVGWHSAGSCVSAAGDVIVAQAQAQAADAQWLQAVQLQRRQQQLLQLQHLQQLQAAQQGQLLSHAGVPFPGVLF</sequence>
<accession>A0A0D2LTR8</accession>
<evidence type="ECO:0000313" key="4">
    <source>
        <dbReference type="Proteomes" id="UP000054498"/>
    </source>
</evidence>
<gene>
    <name evidence="3" type="ORF">MNEG_12903</name>
</gene>
<proteinExistence type="predicted"/>
<dbReference type="EMBL" id="KK103724">
    <property type="protein sequence ID" value="KIY95059.1"/>
    <property type="molecule type" value="Genomic_DNA"/>
</dbReference>
<evidence type="ECO:0000256" key="1">
    <source>
        <dbReference type="SAM" id="Coils"/>
    </source>
</evidence>
<name>A0A0D2LTR8_9CHLO</name>
<dbReference type="Proteomes" id="UP000054498">
    <property type="component" value="Unassembled WGS sequence"/>
</dbReference>
<feature type="compositionally biased region" description="Low complexity" evidence="2">
    <location>
        <begin position="119"/>
        <end position="138"/>
    </location>
</feature>
<keyword evidence="4" id="KW-1185">Reference proteome</keyword>
<protein>
    <submittedName>
        <fullName evidence="3">Uncharacterized protein</fullName>
    </submittedName>
</protein>